<dbReference type="InterPro" id="IPR042018">
    <property type="entry name" value="GK1-3_metazoan-type"/>
</dbReference>
<dbReference type="PANTHER" id="PTHR10196:SF69">
    <property type="entry name" value="GLYCEROL KINASE"/>
    <property type="match status" value="1"/>
</dbReference>
<dbReference type="eggNOG" id="KOG2517">
    <property type="taxonomic scope" value="Eukaryota"/>
</dbReference>
<accession>C4JS65</accession>
<dbReference type="GeneID" id="8442162"/>
<evidence type="ECO:0000256" key="9">
    <source>
        <dbReference type="ARBA" id="ARBA00043149"/>
    </source>
</evidence>
<feature type="domain" description="Carbohydrate kinase FGGY N-terminal" evidence="11">
    <location>
        <begin position="50"/>
        <end position="303"/>
    </location>
</feature>
<dbReference type="VEuPathDB" id="FungiDB:UREG_05304"/>
<dbReference type="SUPFAM" id="SSF53067">
    <property type="entry name" value="Actin-like ATPase domain"/>
    <property type="match status" value="2"/>
</dbReference>
<dbReference type="OMA" id="FMLMNIG"/>
<dbReference type="Pfam" id="PF02782">
    <property type="entry name" value="FGGY_C"/>
    <property type="match status" value="1"/>
</dbReference>
<dbReference type="STRING" id="336963.C4JS65"/>
<dbReference type="FunFam" id="3.30.420.40:FF:000086">
    <property type="entry name" value="Glycerol kinase"/>
    <property type="match status" value="1"/>
</dbReference>
<dbReference type="OrthoDB" id="5422795at2759"/>
<keyword evidence="7" id="KW-0319">Glycerol metabolism</keyword>
<keyword evidence="4 10" id="KW-0808">Transferase</keyword>
<reference evidence="14" key="1">
    <citation type="journal article" date="2009" name="Genome Res.">
        <title>Comparative genomic analyses of the human fungal pathogens Coccidioides and their relatives.</title>
        <authorList>
            <person name="Sharpton T.J."/>
            <person name="Stajich J.E."/>
            <person name="Rounsley S.D."/>
            <person name="Gardner M.J."/>
            <person name="Wortman J.R."/>
            <person name="Jordar V.S."/>
            <person name="Maiti R."/>
            <person name="Kodira C.D."/>
            <person name="Neafsey D.E."/>
            <person name="Zeng Q."/>
            <person name="Hung C.-Y."/>
            <person name="McMahan C."/>
            <person name="Muszewska A."/>
            <person name="Grynberg M."/>
            <person name="Mandel M.A."/>
            <person name="Kellner E.M."/>
            <person name="Barker B.M."/>
            <person name="Galgiani J.N."/>
            <person name="Orbach M.J."/>
            <person name="Kirkland T.N."/>
            <person name="Cole G.T."/>
            <person name="Henn M.R."/>
            <person name="Birren B.W."/>
            <person name="Taylor J.W."/>
        </authorList>
    </citation>
    <scope>NUCLEOTIDE SEQUENCE [LARGE SCALE GENOMIC DNA]</scope>
    <source>
        <strain evidence="14">UAMH 1704</strain>
    </source>
</reference>
<dbReference type="AlphaFoldDB" id="C4JS65"/>
<evidence type="ECO:0000256" key="6">
    <source>
        <dbReference type="ARBA" id="ARBA00022777"/>
    </source>
</evidence>
<name>C4JS65_UNCRE</name>
<dbReference type="InParanoid" id="C4JS65"/>
<dbReference type="InterPro" id="IPR005999">
    <property type="entry name" value="Glycerol_kin"/>
</dbReference>
<keyword evidence="5" id="KW-0547">Nucleotide-binding</keyword>
<evidence type="ECO:0000256" key="2">
    <source>
        <dbReference type="ARBA" id="ARBA00009156"/>
    </source>
</evidence>
<keyword evidence="14" id="KW-1185">Reference proteome</keyword>
<dbReference type="PROSITE" id="PS00933">
    <property type="entry name" value="FGGY_KINASES_1"/>
    <property type="match status" value="1"/>
</dbReference>
<feature type="domain" description="Carbohydrate kinase FGGY C-terminal" evidence="12">
    <location>
        <begin position="313"/>
        <end position="503"/>
    </location>
</feature>
<dbReference type="NCBIfam" id="NF000756">
    <property type="entry name" value="PRK00047.1"/>
    <property type="match status" value="1"/>
</dbReference>
<dbReference type="EMBL" id="CH476617">
    <property type="protein sequence ID" value="EEP80462.1"/>
    <property type="molecule type" value="Genomic_DNA"/>
</dbReference>
<dbReference type="KEGG" id="ure:UREG_05304"/>
<dbReference type="FunCoup" id="C4JS65">
    <property type="interactions" value="310"/>
</dbReference>
<dbReference type="FunFam" id="3.30.420.40:FF:000085">
    <property type="entry name" value="Glycerol kinase 2"/>
    <property type="match status" value="1"/>
</dbReference>
<evidence type="ECO:0000259" key="11">
    <source>
        <dbReference type="Pfam" id="PF00370"/>
    </source>
</evidence>
<dbReference type="GO" id="GO:0006641">
    <property type="term" value="P:triglyceride metabolic process"/>
    <property type="evidence" value="ECO:0007669"/>
    <property type="project" value="TreeGrafter"/>
</dbReference>
<evidence type="ECO:0000256" key="10">
    <source>
        <dbReference type="RuleBase" id="RU003733"/>
    </source>
</evidence>
<dbReference type="UniPathway" id="UPA00618">
    <property type="reaction ID" value="UER00672"/>
</dbReference>
<dbReference type="GO" id="GO:0046167">
    <property type="term" value="P:glycerol-3-phosphate biosynthetic process"/>
    <property type="evidence" value="ECO:0007669"/>
    <property type="project" value="TreeGrafter"/>
</dbReference>
<dbReference type="PANTHER" id="PTHR10196">
    <property type="entry name" value="SUGAR KINASE"/>
    <property type="match status" value="1"/>
</dbReference>
<keyword evidence="8" id="KW-0067">ATP-binding</keyword>
<dbReference type="InterPro" id="IPR018484">
    <property type="entry name" value="FGGY_N"/>
</dbReference>
<evidence type="ECO:0000256" key="8">
    <source>
        <dbReference type="ARBA" id="ARBA00022840"/>
    </source>
</evidence>
<dbReference type="PROSITE" id="PS00445">
    <property type="entry name" value="FGGY_KINASES_2"/>
    <property type="match status" value="1"/>
</dbReference>
<dbReference type="GO" id="GO:0005739">
    <property type="term" value="C:mitochondrion"/>
    <property type="evidence" value="ECO:0007669"/>
    <property type="project" value="TreeGrafter"/>
</dbReference>
<proteinExistence type="inferred from homology"/>
<dbReference type="Gene3D" id="3.30.420.40">
    <property type="match status" value="2"/>
</dbReference>
<dbReference type="Pfam" id="PF00370">
    <property type="entry name" value="FGGY_N"/>
    <property type="match status" value="1"/>
</dbReference>
<dbReference type="InterPro" id="IPR000577">
    <property type="entry name" value="Carb_kinase_FGGY"/>
</dbReference>
<dbReference type="RefSeq" id="XP_002584615.1">
    <property type="nucleotide sequence ID" value="XM_002584569.1"/>
</dbReference>
<keyword evidence="6 10" id="KW-0418">Kinase</keyword>
<protein>
    <recommendedName>
        <fullName evidence="3">glycerol kinase</fullName>
        <ecNumber evidence="3">2.7.1.30</ecNumber>
    </recommendedName>
    <alternativeName>
        <fullName evidence="9">ATP:glycerol 3-phosphotransferase</fullName>
    </alternativeName>
</protein>
<comment type="similarity">
    <text evidence="2 10">Belongs to the FGGY kinase family.</text>
</comment>
<organism evidence="13 14">
    <name type="scientific">Uncinocarpus reesii (strain UAMH 1704)</name>
    <dbReference type="NCBI Taxonomy" id="336963"/>
    <lineage>
        <taxon>Eukaryota</taxon>
        <taxon>Fungi</taxon>
        <taxon>Dikarya</taxon>
        <taxon>Ascomycota</taxon>
        <taxon>Pezizomycotina</taxon>
        <taxon>Eurotiomycetes</taxon>
        <taxon>Eurotiomycetidae</taxon>
        <taxon>Onygenales</taxon>
        <taxon>Onygenaceae</taxon>
        <taxon>Uncinocarpus</taxon>
    </lineage>
</organism>
<dbReference type="InterPro" id="IPR018485">
    <property type="entry name" value="FGGY_C"/>
</dbReference>
<dbReference type="PIRSF" id="PIRSF000538">
    <property type="entry name" value="GlpK"/>
    <property type="match status" value="1"/>
</dbReference>
<dbReference type="GO" id="GO:0019563">
    <property type="term" value="P:glycerol catabolic process"/>
    <property type="evidence" value="ECO:0007669"/>
    <property type="project" value="UniProtKB-UniPathway"/>
</dbReference>
<evidence type="ECO:0000256" key="1">
    <source>
        <dbReference type="ARBA" id="ARBA00005190"/>
    </source>
</evidence>
<dbReference type="GO" id="GO:0004370">
    <property type="term" value="F:glycerol kinase activity"/>
    <property type="evidence" value="ECO:0007669"/>
    <property type="project" value="UniProtKB-EC"/>
</dbReference>
<dbReference type="HOGENOM" id="CLU_009281_2_3_1"/>
<evidence type="ECO:0000256" key="4">
    <source>
        <dbReference type="ARBA" id="ARBA00022679"/>
    </source>
</evidence>
<dbReference type="InterPro" id="IPR018483">
    <property type="entry name" value="Carb_kinase_FGGY_CS"/>
</dbReference>
<sequence length="559" mass="60970">MGDLGMTEATAIPVFNQVGRDIDCSKASQPAPARGPFLADTTKPQRRFVGAIDQGTTSTRFIIFDNKGTLVASYQTELRRLHKYPGWHEQDPREIVSSVESCIAQAKKTFVNLGHSVSDIQALGITNQRETTVVWDWETGEPLHSAIAWPDTRTTSLVRELKAKEGADQLQEKCGLPLSTYPSSVKLAWLLRNSKEVKEAYDAGRLAFGTVDTWLLYNLNGGKKKNVFVTDITNASRTMFANLHTLQYDDWLLKFFDLDKSKLKLPKIVPSSDASAFGSLADGPLQGIRITSCLGDQSASLVGHGALTPGRAKNTYGTGCFLLYNVGETPVISKHGLLATVAFQLSADQKPVYALEGSVAVAGSGVSFLMNNLDFFRDSRKVDEEAATVPDNGGCIFVTAFSGLFAPYWVDDAKGTIFGITHHTQKGHITRATLEAVCFQTKAILEAMERDSGQKLSDLAVDGGLSNSDICMQSQANIIRIPVERPPMSEVTALGAAIAAGLAVGVWRDLDELEGMNKSNRTVFEAQITEAESARMYRQWSKAVKMSQGWLETEEINAI</sequence>
<dbReference type="CDD" id="cd07792">
    <property type="entry name" value="ASKHA_NBD_FGGY_GK1-3-like"/>
    <property type="match status" value="1"/>
</dbReference>
<evidence type="ECO:0000256" key="7">
    <source>
        <dbReference type="ARBA" id="ARBA00022798"/>
    </source>
</evidence>
<evidence type="ECO:0000256" key="3">
    <source>
        <dbReference type="ARBA" id="ARBA00012099"/>
    </source>
</evidence>
<dbReference type="GO" id="GO:0005524">
    <property type="term" value="F:ATP binding"/>
    <property type="evidence" value="ECO:0007669"/>
    <property type="project" value="UniProtKB-KW"/>
</dbReference>
<evidence type="ECO:0000313" key="13">
    <source>
        <dbReference type="EMBL" id="EEP80462.1"/>
    </source>
</evidence>
<evidence type="ECO:0000313" key="14">
    <source>
        <dbReference type="Proteomes" id="UP000002058"/>
    </source>
</evidence>
<dbReference type="NCBIfam" id="TIGR01311">
    <property type="entry name" value="glycerol_kin"/>
    <property type="match status" value="1"/>
</dbReference>
<evidence type="ECO:0000259" key="12">
    <source>
        <dbReference type="Pfam" id="PF02782"/>
    </source>
</evidence>
<dbReference type="InterPro" id="IPR043129">
    <property type="entry name" value="ATPase_NBD"/>
</dbReference>
<dbReference type="Proteomes" id="UP000002058">
    <property type="component" value="Unassembled WGS sequence"/>
</dbReference>
<comment type="pathway">
    <text evidence="1">Polyol metabolism; glycerol degradation via glycerol kinase pathway; sn-glycerol 3-phosphate from glycerol: step 1/1.</text>
</comment>
<gene>
    <name evidence="13" type="ORF">UREG_05304</name>
</gene>
<dbReference type="EC" id="2.7.1.30" evidence="3"/>
<evidence type="ECO:0000256" key="5">
    <source>
        <dbReference type="ARBA" id="ARBA00022741"/>
    </source>
</evidence>